<sequence>MRWLVVVAAAVWGQDSRIVGGVDVQPAFKYPWMVAIFRYGEYWCGGTLIAQNMVITAAHCMGGAKAPLRNYEVQLHRHNLELSPGQEKSHVFKVTKRWIAAGFDPEALYNDVAVIQTNSKNKGRTSITLDRQLWHKDGFRVMALGWGALGELKPNHPILQEAWLPLTSRHECSQSYKAQLNYTVLPSQLCAGFRQGGRDSCQGDSGGPLFTYINDHPVLVGVTSNGLSCAKPNTPGIYSRVASFYPWLMSVLNGLTPPTPDQD</sequence>
<dbReference type="EMBL" id="QTSX02001428">
    <property type="protein sequence ID" value="KAJ9082552.1"/>
    <property type="molecule type" value="Genomic_DNA"/>
</dbReference>
<evidence type="ECO:0000313" key="1">
    <source>
        <dbReference type="EMBL" id="KAJ9082552.1"/>
    </source>
</evidence>
<comment type="caution">
    <text evidence="1">The sequence shown here is derived from an EMBL/GenBank/DDBJ whole genome shotgun (WGS) entry which is preliminary data.</text>
</comment>
<gene>
    <name evidence="1" type="ORF">DSO57_1003324</name>
</gene>
<protein>
    <submittedName>
        <fullName evidence="1">Uncharacterized protein</fullName>
    </submittedName>
</protein>
<name>A0ACC2U6J3_9FUNG</name>
<organism evidence="1 2">
    <name type="scientific">Entomophthora muscae</name>
    <dbReference type="NCBI Taxonomy" id="34485"/>
    <lineage>
        <taxon>Eukaryota</taxon>
        <taxon>Fungi</taxon>
        <taxon>Fungi incertae sedis</taxon>
        <taxon>Zoopagomycota</taxon>
        <taxon>Entomophthoromycotina</taxon>
        <taxon>Entomophthoromycetes</taxon>
        <taxon>Entomophthorales</taxon>
        <taxon>Entomophthoraceae</taxon>
        <taxon>Entomophthora</taxon>
    </lineage>
</organism>
<reference evidence="1" key="1">
    <citation type="submission" date="2022-04" db="EMBL/GenBank/DDBJ databases">
        <title>Genome of the entomopathogenic fungus Entomophthora muscae.</title>
        <authorList>
            <person name="Elya C."/>
            <person name="Lovett B.R."/>
            <person name="Lee E."/>
            <person name="Macias A.M."/>
            <person name="Hajek A.E."/>
            <person name="De Bivort B.L."/>
            <person name="Kasson M.T."/>
            <person name="De Fine Licht H.H."/>
            <person name="Stajich J.E."/>
        </authorList>
    </citation>
    <scope>NUCLEOTIDE SEQUENCE</scope>
    <source>
        <strain evidence="1">Berkeley</strain>
    </source>
</reference>
<dbReference type="Proteomes" id="UP001165960">
    <property type="component" value="Unassembled WGS sequence"/>
</dbReference>
<evidence type="ECO:0000313" key="2">
    <source>
        <dbReference type="Proteomes" id="UP001165960"/>
    </source>
</evidence>
<proteinExistence type="predicted"/>
<accession>A0ACC2U6J3</accession>
<keyword evidence="2" id="KW-1185">Reference proteome</keyword>